<name>A0A559M687_9HELO</name>
<keyword evidence="6" id="KW-0067">ATP-binding</keyword>
<proteinExistence type="predicted"/>
<dbReference type="Pfam" id="PF24357">
    <property type="entry name" value="TMD0_ABC"/>
    <property type="match status" value="1"/>
</dbReference>
<keyword evidence="15" id="KW-1185">Reference proteome</keyword>
<dbReference type="FunFam" id="1.20.1560.10:FF:000066">
    <property type="entry name" value="ABC multidrug transporter (Eurofung)"/>
    <property type="match status" value="1"/>
</dbReference>
<dbReference type="InterPro" id="IPR044746">
    <property type="entry name" value="ABCC_6TM_D1"/>
</dbReference>
<dbReference type="PANTHER" id="PTHR24223">
    <property type="entry name" value="ATP-BINDING CASSETTE SUB-FAMILY C"/>
    <property type="match status" value="1"/>
</dbReference>
<feature type="domain" description="ABC transporter" evidence="12">
    <location>
        <begin position="1224"/>
        <end position="1456"/>
    </location>
</feature>
<dbReference type="InterPro" id="IPR056227">
    <property type="entry name" value="TMD0_ABC"/>
</dbReference>
<feature type="domain" description="ABC transmembrane type-1" evidence="13">
    <location>
        <begin position="274"/>
        <end position="549"/>
    </location>
</feature>
<evidence type="ECO:0000256" key="5">
    <source>
        <dbReference type="ARBA" id="ARBA00022741"/>
    </source>
</evidence>
<dbReference type="SUPFAM" id="SSF90123">
    <property type="entry name" value="ABC transporter transmembrane region"/>
    <property type="match status" value="2"/>
</dbReference>
<dbReference type="InterPro" id="IPR027417">
    <property type="entry name" value="P-loop_NTPase"/>
</dbReference>
<feature type="transmembrane region" description="Helical" evidence="11">
    <location>
        <begin position="934"/>
        <end position="960"/>
    </location>
</feature>
<dbReference type="InterPro" id="IPR036640">
    <property type="entry name" value="ABC1_TM_sf"/>
</dbReference>
<keyword evidence="8 11" id="KW-0472">Membrane</keyword>
<dbReference type="InterPro" id="IPR011527">
    <property type="entry name" value="ABC1_TM_dom"/>
</dbReference>
<feature type="domain" description="ABC transmembrane type-1" evidence="13">
    <location>
        <begin position="904"/>
        <end position="1187"/>
    </location>
</feature>
<feature type="transmembrane region" description="Helical" evidence="11">
    <location>
        <begin position="154"/>
        <end position="173"/>
    </location>
</feature>
<keyword evidence="9" id="KW-0325">Glycoprotein</keyword>
<accession>A0A559M687</accession>
<evidence type="ECO:0000259" key="13">
    <source>
        <dbReference type="PROSITE" id="PS50929"/>
    </source>
</evidence>
<evidence type="ECO:0000256" key="10">
    <source>
        <dbReference type="SAM" id="MobiDB-lite"/>
    </source>
</evidence>
<dbReference type="CDD" id="cd03250">
    <property type="entry name" value="ABCC_MRP_domain1"/>
    <property type="match status" value="1"/>
</dbReference>
<dbReference type="CDD" id="cd18579">
    <property type="entry name" value="ABC_6TM_ABCC_D1"/>
    <property type="match status" value="1"/>
</dbReference>
<dbReference type="GO" id="GO:0005524">
    <property type="term" value="F:ATP binding"/>
    <property type="evidence" value="ECO:0007669"/>
    <property type="project" value="UniProtKB-KW"/>
</dbReference>
<feature type="transmembrane region" description="Helical" evidence="11">
    <location>
        <begin position="129"/>
        <end position="148"/>
    </location>
</feature>
<dbReference type="CDD" id="cd18580">
    <property type="entry name" value="ABC_6TM_ABCC_D2"/>
    <property type="match status" value="1"/>
</dbReference>
<evidence type="ECO:0000256" key="9">
    <source>
        <dbReference type="ARBA" id="ARBA00023180"/>
    </source>
</evidence>
<evidence type="ECO:0000256" key="6">
    <source>
        <dbReference type="ARBA" id="ARBA00022840"/>
    </source>
</evidence>
<feature type="transmembrane region" description="Helical" evidence="11">
    <location>
        <begin position="1045"/>
        <end position="1065"/>
    </location>
</feature>
<feature type="region of interest" description="Disordered" evidence="10">
    <location>
        <begin position="854"/>
        <end position="874"/>
    </location>
</feature>
<dbReference type="SMART" id="SM00382">
    <property type="entry name" value="AAA"/>
    <property type="match status" value="2"/>
</dbReference>
<dbReference type="PANTHER" id="PTHR24223:SF399">
    <property type="entry name" value="ABC TRANSPORTER ATNG"/>
    <property type="match status" value="1"/>
</dbReference>
<comment type="subcellular location">
    <subcellularLocation>
        <location evidence="1">Cell membrane</location>
        <topology evidence="1">Multi-pass membrane protein</topology>
    </subcellularLocation>
</comment>
<dbReference type="CDD" id="cd03244">
    <property type="entry name" value="ABCC_MRP_domain2"/>
    <property type="match status" value="1"/>
</dbReference>
<dbReference type="FunFam" id="1.20.1560.10:FF:000055">
    <property type="entry name" value="ABC multidrug transporter (Eurofung)"/>
    <property type="match status" value="1"/>
</dbReference>
<dbReference type="InterPro" id="IPR050173">
    <property type="entry name" value="ABC_transporter_C-like"/>
</dbReference>
<feature type="transmembrane region" description="Helical" evidence="11">
    <location>
        <begin position="277"/>
        <end position="298"/>
    </location>
</feature>
<feature type="transmembrane region" description="Helical" evidence="11">
    <location>
        <begin position="487"/>
        <end position="512"/>
    </location>
</feature>
<keyword evidence="3" id="KW-1003">Cell membrane</keyword>
<comment type="caution">
    <text evidence="14">The sequence shown here is derived from an EMBL/GenBank/DDBJ whole genome shotgun (WGS) entry which is preliminary data.</text>
</comment>
<dbReference type="EMBL" id="QGML01001722">
    <property type="protein sequence ID" value="TVY88460.1"/>
    <property type="molecule type" value="Genomic_DNA"/>
</dbReference>
<evidence type="ECO:0000256" key="3">
    <source>
        <dbReference type="ARBA" id="ARBA00022475"/>
    </source>
</evidence>
<keyword evidence="5" id="KW-0547">Nucleotide-binding</keyword>
<dbReference type="Gene3D" id="3.40.50.300">
    <property type="entry name" value="P-loop containing nucleotide triphosphate hydrolases"/>
    <property type="match status" value="2"/>
</dbReference>
<feature type="domain" description="ABC transporter" evidence="12">
    <location>
        <begin position="609"/>
        <end position="840"/>
    </location>
</feature>
<dbReference type="PROSITE" id="PS50929">
    <property type="entry name" value="ABC_TM1F"/>
    <property type="match status" value="2"/>
</dbReference>
<dbReference type="GO" id="GO:0016887">
    <property type="term" value="F:ATP hydrolysis activity"/>
    <property type="evidence" value="ECO:0007669"/>
    <property type="project" value="InterPro"/>
</dbReference>
<feature type="transmembrane region" description="Helical" evidence="11">
    <location>
        <begin position="402"/>
        <end position="420"/>
    </location>
</feature>
<evidence type="ECO:0000256" key="7">
    <source>
        <dbReference type="ARBA" id="ARBA00022989"/>
    </source>
</evidence>
<keyword evidence="7 11" id="KW-1133">Transmembrane helix</keyword>
<feature type="transmembrane region" description="Helical" evidence="11">
    <location>
        <begin position="305"/>
        <end position="325"/>
    </location>
</feature>
<sequence length="1460" mass="159861">MTSTCQPLNDNVIGPVVQGCRSGFDFTLLFEQTILSIGPAALLLLSTPPRLLRLLQTTRKTISSRLRSFKALNALLLVGVQLGLLIAWAPQPPTRATVPSSVLSLLAALAILFLSLLEHSRAVQPSFLVNIYLLVSLSFDAVQTRTLYLRHEKGTILGLFTANIAIKATLLLLESKNKRRCLNPPYNSYPPEAISGVFNRSFFWWLNPTLANGFRKLLTLDDLFKTDNNLLSRPLQERARHYWDKYRTSSRFALLYTIFQCIRLPLAYVVFPRLCLIGFNYTQPFLISSAIAYVSLPIEEQNKNVGYGLIGATGLIYLGIALSTANYTHQMYRAVTTFRGSTVSLIYAKTLELQAEVYDESTALTLMSTDIDRLSTSLEAACEIWARAIELAIGLWLLERQLGWICVAPLLIVAGSIFFSSKVATRVGPRQREWIKGIQRRVGMTSSMLGSMKSVKMMGITDNLSESLQTQRIFELELSKKFRVMGLWSLAFIPTLLAPLSCFVIFSIKAAVNGSDRLTAGETFSSLAIISLLTAPASDFLQSLPQIGMATGCLDRIQAFLLSDPRRDDRMHMDLSKTASNTEEHISKEQGNAFELKTLSSEVSTSPAMIVQDLHVRPSAKSPIALHGLNFCVNRGSLAMIVGIVGSGKSTLLKSIIGELRCESGSISVSSKRVTYCSQSPWLPNATVRQIICGVPEASCEDPLWYKTVLHACAFDEDVAKLPNLDDTLIGSRGVTLSGGQKQRLALARAVYARRDVNFLDDVLSAIDAKTERLVVDRLLGKAGLFKKLGSTVVLATHAVRHLPLSNQIIVLGADGKIAEQGSFEELRSQDGFVNRIILQPELLQSKESEKVSANASSSQPLEAGPKTLRGPTASDAADLSRRIGDISVYKYYLRAIGWKNVTVSIVASVVYTFCSIFPPLWLTWYANGTVSGLPLFISIYAVSAIIALCAIVLVLLMSANKATSNLYMRITPESGARLHKVLLGSVMGAPQSFFDETDSGVTLNRFSQDMTIIDGQLPISAVLSFSSALRCVGSMGLIAMGSTYMAITCPALILAVYFLQKYYLRTSRQLRFLDLECKSPLYTHFAETLEGLSTIRAFGWQESFISANLERLDNSQRPCYMLYCIQRWLNLVLQLLITVMVVIVMALATSLTNTTSGGQLGISLSSVITFNSNLALLLWFWTQLETSLGAIARLKGFEEGTLSENKPQETSVPDEEWPGSGTIDFKNVSASYGQGAPALSDISFRINAGEKIGICGRTGSGKSSLLSVLLRIIDIDSGSLTIDGLDLELIRRETIRSRLITIPQDPFILSGSLRLNADPGGNASDESIIAALTKVGLWDILESRGGLDANMNTNPLSQGQLQIFCLARAMLRTGKGKVLVLDEATSSVDSETDLLMQRLVREEFSACTVLTVAHRLDTIMDSDRVIVLDAGKLVEMGSPGELMKREGAFWGLRGGSHGD</sequence>
<dbReference type="GO" id="GO:0005886">
    <property type="term" value="C:plasma membrane"/>
    <property type="evidence" value="ECO:0007669"/>
    <property type="project" value="UniProtKB-SubCell"/>
</dbReference>
<dbReference type="GO" id="GO:0140359">
    <property type="term" value="F:ABC-type transporter activity"/>
    <property type="evidence" value="ECO:0007669"/>
    <property type="project" value="InterPro"/>
</dbReference>
<evidence type="ECO:0000313" key="14">
    <source>
        <dbReference type="EMBL" id="TVY88460.1"/>
    </source>
</evidence>
<evidence type="ECO:0000256" key="11">
    <source>
        <dbReference type="SAM" id="Phobius"/>
    </source>
</evidence>
<feature type="transmembrane region" description="Helical" evidence="11">
    <location>
        <begin position="34"/>
        <end position="52"/>
    </location>
</feature>
<dbReference type="InterPro" id="IPR003439">
    <property type="entry name" value="ABC_transporter-like_ATP-bd"/>
</dbReference>
<dbReference type="InterPro" id="IPR003593">
    <property type="entry name" value="AAA+_ATPase"/>
</dbReference>
<protein>
    <submittedName>
        <fullName evidence="14">ABC transporter</fullName>
    </submittedName>
</protein>
<reference evidence="14 15" key="1">
    <citation type="submission" date="2018-05" db="EMBL/GenBank/DDBJ databases">
        <title>Genome sequencing and assembly of the regulated plant pathogen Lachnellula willkommii and related sister species for the development of diagnostic species identification markers.</title>
        <authorList>
            <person name="Giroux E."/>
            <person name="Bilodeau G."/>
        </authorList>
    </citation>
    <scope>NUCLEOTIDE SEQUENCE [LARGE SCALE GENOMIC DNA]</scope>
    <source>
        <strain evidence="14 15">CBS 172.35</strain>
    </source>
</reference>
<feature type="transmembrane region" description="Helical" evidence="11">
    <location>
        <begin position="72"/>
        <end position="90"/>
    </location>
</feature>
<evidence type="ECO:0000256" key="4">
    <source>
        <dbReference type="ARBA" id="ARBA00022692"/>
    </source>
</evidence>
<dbReference type="Gene3D" id="1.20.1560.10">
    <property type="entry name" value="ABC transporter type 1, transmembrane domain"/>
    <property type="match status" value="2"/>
</dbReference>
<evidence type="ECO:0000256" key="2">
    <source>
        <dbReference type="ARBA" id="ARBA00022448"/>
    </source>
</evidence>
<feature type="transmembrane region" description="Helical" evidence="11">
    <location>
        <begin position="1129"/>
        <end position="1149"/>
    </location>
</feature>
<evidence type="ECO:0000313" key="15">
    <source>
        <dbReference type="Proteomes" id="UP000315522"/>
    </source>
</evidence>
<organism evidence="14 15">
    <name type="scientific">Lachnellula willkommii</name>
    <dbReference type="NCBI Taxonomy" id="215461"/>
    <lineage>
        <taxon>Eukaryota</taxon>
        <taxon>Fungi</taxon>
        <taxon>Dikarya</taxon>
        <taxon>Ascomycota</taxon>
        <taxon>Pezizomycotina</taxon>
        <taxon>Leotiomycetes</taxon>
        <taxon>Helotiales</taxon>
        <taxon>Lachnaceae</taxon>
        <taxon>Lachnellula</taxon>
    </lineage>
</organism>
<evidence type="ECO:0000256" key="1">
    <source>
        <dbReference type="ARBA" id="ARBA00004651"/>
    </source>
</evidence>
<evidence type="ECO:0000259" key="12">
    <source>
        <dbReference type="PROSITE" id="PS50893"/>
    </source>
</evidence>
<dbReference type="FunFam" id="3.40.50.300:FF:000838">
    <property type="entry name" value="ABC multidrug transporter (Eurofung)"/>
    <property type="match status" value="1"/>
</dbReference>
<dbReference type="PROSITE" id="PS00211">
    <property type="entry name" value="ABC_TRANSPORTER_1"/>
    <property type="match status" value="1"/>
</dbReference>
<dbReference type="InterPro" id="IPR017871">
    <property type="entry name" value="ABC_transporter-like_CS"/>
</dbReference>
<keyword evidence="4 11" id="KW-0812">Transmembrane</keyword>
<evidence type="ECO:0000256" key="8">
    <source>
        <dbReference type="ARBA" id="ARBA00023136"/>
    </source>
</evidence>
<feature type="transmembrane region" description="Helical" evidence="11">
    <location>
        <begin position="1161"/>
        <end position="1182"/>
    </location>
</feature>
<dbReference type="Proteomes" id="UP000315522">
    <property type="component" value="Unassembled WGS sequence"/>
</dbReference>
<dbReference type="SUPFAM" id="SSF52540">
    <property type="entry name" value="P-loop containing nucleoside triphosphate hydrolases"/>
    <property type="match status" value="2"/>
</dbReference>
<dbReference type="Pfam" id="PF00005">
    <property type="entry name" value="ABC_tran"/>
    <property type="match status" value="2"/>
</dbReference>
<feature type="transmembrane region" description="Helical" evidence="11">
    <location>
        <begin position="902"/>
        <end position="922"/>
    </location>
</feature>
<dbReference type="InterPro" id="IPR044726">
    <property type="entry name" value="ABCC_6TM_D2"/>
</dbReference>
<feature type="transmembrane region" description="Helical" evidence="11">
    <location>
        <begin position="96"/>
        <end position="117"/>
    </location>
</feature>
<feature type="transmembrane region" description="Helical" evidence="11">
    <location>
        <begin position="252"/>
        <end position="271"/>
    </location>
</feature>
<dbReference type="Pfam" id="PF00664">
    <property type="entry name" value="ABC_membrane"/>
    <property type="match status" value="2"/>
</dbReference>
<dbReference type="PROSITE" id="PS50893">
    <property type="entry name" value="ABC_TRANSPORTER_2"/>
    <property type="match status" value="2"/>
</dbReference>
<keyword evidence="2" id="KW-0813">Transport</keyword>
<gene>
    <name evidence="14" type="primary">FUM19_0</name>
    <name evidence="14" type="ORF">LAWI1_G003494</name>
</gene>